<name>A0A5M8P554_9BACT</name>
<protein>
    <submittedName>
        <fullName evidence="2">Uncharacterized protein</fullName>
    </submittedName>
</protein>
<proteinExistence type="predicted"/>
<keyword evidence="1" id="KW-1133">Transmembrane helix</keyword>
<reference evidence="2 3" key="1">
    <citation type="submission" date="2019-03" db="EMBL/GenBank/DDBJ databases">
        <title>Single cell metagenomics reveals metabolic interactions within the superorganism composed of flagellate Streblomastix strix and complex community of Bacteroidetes bacteria on its surface.</title>
        <authorList>
            <person name="Treitli S.C."/>
            <person name="Kolisko M."/>
            <person name="Husnik F."/>
            <person name="Keeling P."/>
            <person name="Hampl V."/>
        </authorList>
    </citation>
    <scope>NUCLEOTIDE SEQUENCE [LARGE SCALE GENOMIC DNA]</scope>
    <source>
        <strain evidence="2">St1</strain>
    </source>
</reference>
<gene>
    <name evidence="2" type="ORF">EZS26_000092</name>
</gene>
<dbReference type="AlphaFoldDB" id="A0A5M8P554"/>
<evidence type="ECO:0000256" key="1">
    <source>
        <dbReference type="SAM" id="Phobius"/>
    </source>
</evidence>
<keyword evidence="1" id="KW-0812">Transmembrane</keyword>
<keyword evidence="1" id="KW-0472">Membrane</keyword>
<dbReference type="EMBL" id="SNRX01000001">
    <property type="protein sequence ID" value="KAA6303541.1"/>
    <property type="molecule type" value="Genomic_DNA"/>
</dbReference>
<sequence length="54" mass="6730">MTNKSLFYYTLDTFFFIWLQKNALYSYFAMHSVLFRLYLMYLYYKGLVKLPFSK</sequence>
<accession>A0A5M8P554</accession>
<feature type="transmembrane region" description="Helical" evidence="1">
    <location>
        <begin position="24"/>
        <end position="44"/>
    </location>
</feature>
<comment type="caution">
    <text evidence="2">The sequence shown here is derived from an EMBL/GenBank/DDBJ whole genome shotgun (WGS) entry which is preliminary data.</text>
</comment>
<evidence type="ECO:0000313" key="3">
    <source>
        <dbReference type="Proteomes" id="UP000324575"/>
    </source>
</evidence>
<dbReference type="Proteomes" id="UP000324575">
    <property type="component" value="Unassembled WGS sequence"/>
</dbReference>
<organism evidence="2 3">
    <name type="scientific">Candidatus Ordinivivax streblomastigis</name>
    <dbReference type="NCBI Taxonomy" id="2540710"/>
    <lineage>
        <taxon>Bacteria</taxon>
        <taxon>Pseudomonadati</taxon>
        <taxon>Bacteroidota</taxon>
        <taxon>Bacteroidia</taxon>
        <taxon>Bacteroidales</taxon>
        <taxon>Candidatus Ordinivivax</taxon>
    </lineage>
</organism>
<evidence type="ECO:0000313" key="2">
    <source>
        <dbReference type="EMBL" id="KAA6303541.1"/>
    </source>
</evidence>